<reference evidence="8 9" key="1">
    <citation type="submission" date="2016-12" db="EMBL/GenBank/DDBJ databases">
        <title>Comparative genomics of Bartonella apis.</title>
        <authorList>
            <person name="Engel P."/>
        </authorList>
    </citation>
    <scope>NUCLEOTIDE SEQUENCE [LARGE SCALE GENOMIC DNA]</scope>
    <source>
        <strain evidence="8 9">PEB0149</strain>
    </source>
</reference>
<keyword evidence="8" id="KW-0966">Cell projection</keyword>
<evidence type="ECO:0000256" key="2">
    <source>
        <dbReference type="ARBA" id="ARBA00006929"/>
    </source>
</evidence>
<keyword evidence="9" id="KW-1185">Reference proteome</keyword>
<evidence type="ECO:0000313" key="9">
    <source>
        <dbReference type="Proteomes" id="UP000187344"/>
    </source>
</evidence>
<keyword evidence="8" id="KW-0282">Flagellum</keyword>
<keyword evidence="5 7" id="KW-0975">Bacterial flagellum</keyword>
<dbReference type="Proteomes" id="UP000187344">
    <property type="component" value="Unassembled WGS sequence"/>
</dbReference>
<proteinExistence type="inferred from homology"/>
<comment type="caution">
    <text evidence="8">The sequence shown here is derived from an EMBL/GenBank/DDBJ whole genome shotgun (WGS) entry which is preliminary data.</text>
</comment>
<dbReference type="Pfam" id="PF02107">
    <property type="entry name" value="FlgH"/>
    <property type="match status" value="1"/>
</dbReference>
<evidence type="ECO:0000256" key="6">
    <source>
        <dbReference type="ARBA" id="ARBA00023237"/>
    </source>
</evidence>
<accession>A0A1R0F951</accession>
<dbReference type="GO" id="GO:0009427">
    <property type="term" value="C:bacterial-type flagellum basal body, distal rod, L ring"/>
    <property type="evidence" value="ECO:0007669"/>
    <property type="project" value="InterPro"/>
</dbReference>
<keyword evidence="7" id="KW-0449">Lipoprotein</keyword>
<organism evidence="8 9">
    <name type="scientific">Bartonella apis</name>
    <dbReference type="NCBI Taxonomy" id="1686310"/>
    <lineage>
        <taxon>Bacteria</taxon>
        <taxon>Pseudomonadati</taxon>
        <taxon>Pseudomonadota</taxon>
        <taxon>Alphaproteobacteria</taxon>
        <taxon>Hyphomicrobiales</taxon>
        <taxon>Bartonellaceae</taxon>
        <taxon>Bartonella</taxon>
    </lineage>
</organism>
<dbReference type="HAMAP" id="MF_00415">
    <property type="entry name" value="FlgH"/>
    <property type="match status" value="1"/>
</dbReference>
<dbReference type="PROSITE" id="PS51257">
    <property type="entry name" value="PROKAR_LIPOPROTEIN"/>
    <property type="match status" value="1"/>
</dbReference>
<dbReference type="AlphaFoldDB" id="A0A1R0F951"/>
<sequence length="246" mass="27061">MKKVEQMKNVLDIRKSRVALISVVLATVALSGCSYNTKDFNSVPDFSPVRADLGYAPSMNPDIYPTKPKESKYSLYRSSSNSFYRDPRAMKPGDVLTVQILINDRANLNNKSDLKRDANGKYTLGATYPLIGKNGGSVNGDSTAHSKGDAKVERKEDIKLSVAAVVTDVLPNGNLVINGSQEVRVNYELRVLNVAGVVRPRDITGNNTIEYDKIAEARISYGGRGRMSEIQQPPYGQQIMNQISPF</sequence>
<keyword evidence="6 7" id="KW-0998">Cell outer membrane</keyword>
<comment type="subunit">
    <text evidence="7">The basal body constitutes a major portion of the flagellar organelle and consists of four rings (L,P,S, and M) mounted on a central rod.</text>
</comment>
<comment type="function">
    <text evidence="1 7">Assembles around the rod to form the L-ring and probably protects the motor/basal body from shearing forces during rotation.</text>
</comment>
<keyword evidence="4 7" id="KW-0472">Membrane</keyword>
<dbReference type="GO" id="GO:0071973">
    <property type="term" value="P:bacterial-type flagellum-dependent cell motility"/>
    <property type="evidence" value="ECO:0007669"/>
    <property type="project" value="InterPro"/>
</dbReference>
<dbReference type="GO" id="GO:0003774">
    <property type="term" value="F:cytoskeletal motor activity"/>
    <property type="evidence" value="ECO:0007669"/>
    <property type="project" value="InterPro"/>
</dbReference>
<dbReference type="PRINTS" id="PR01008">
    <property type="entry name" value="FLGLRINGFLGH"/>
</dbReference>
<protein>
    <recommendedName>
        <fullName evidence="7">Flagellar L-ring protein</fullName>
    </recommendedName>
    <alternativeName>
        <fullName evidence="7">Basal body L-ring protein</fullName>
    </alternativeName>
</protein>
<evidence type="ECO:0000256" key="7">
    <source>
        <dbReference type="HAMAP-Rule" id="MF_00415"/>
    </source>
</evidence>
<dbReference type="PANTHER" id="PTHR34933">
    <property type="entry name" value="FLAGELLAR L-RING PROTEIN"/>
    <property type="match status" value="1"/>
</dbReference>
<evidence type="ECO:0000256" key="3">
    <source>
        <dbReference type="ARBA" id="ARBA00022729"/>
    </source>
</evidence>
<dbReference type="InterPro" id="IPR000527">
    <property type="entry name" value="Flag_Lring"/>
</dbReference>
<evidence type="ECO:0000256" key="1">
    <source>
        <dbReference type="ARBA" id="ARBA00002591"/>
    </source>
</evidence>
<evidence type="ECO:0000313" key="8">
    <source>
        <dbReference type="EMBL" id="OLY43429.1"/>
    </source>
</evidence>
<name>A0A1R0F951_9HYPH</name>
<gene>
    <name evidence="7" type="primary">flgH</name>
    <name evidence="8" type="ORF">PEB0149_008560</name>
</gene>
<keyword evidence="8" id="KW-0969">Cilium</keyword>
<dbReference type="EMBL" id="LXYT01000002">
    <property type="protein sequence ID" value="OLY43429.1"/>
    <property type="molecule type" value="Genomic_DNA"/>
</dbReference>
<dbReference type="NCBIfam" id="NF001305">
    <property type="entry name" value="PRK00249.1-5"/>
    <property type="match status" value="1"/>
</dbReference>
<dbReference type="PANTHER" id="PTHR34933:SF1">
    <property type="entry name" value="FLAGELLAR L-RING PROTEIN"/>
    <property type="match status" value="1"/>
</dbReference>
<evidence type="ECO:0000256" key="4">
    <source>
        <dbReference type="ARBA" id="ARBA00023136"/>
    </source>
</evidence>
<comment type="subcellular location">
    <subcellularLocation>
        <location evidence="7">Cell outer membrane</location>
        <topology evidence="7">Lipid-anchor</topology>
    </subcellularLocation>
    <subcellularLocation>
        <location evidence="7">Bacterial flagellum basal body</location>
    </subcellularLocation>
</comment>
<keyword evidence="3 7" id="KW-0732">Signal</keyword>
<comment type="similarity">
    <text evidence="2 7">Belongs to the FlgH family.</text>
</comment>
<evidence type="ECO:0000256" key="5">
    <source>
        <dbReference type="ARBA" id="ARBA00023143"/>
    </source>
</evidence>
<dbReference type="GO" id="GO:0009279">
    <property type="term" value="C:cell outer membrane"/>
    <property type="evidence" value="ECO:0007669"/>
    <property type="project" value="UniProtKB-SubCell"/>
</dbReference>